<evidence type="ECO:0000313" key="1">
    <source>
        <dbReference type="EMBL" id="PWF43153.1"/>
    </source>
</evidence>
<protein>
    <submittedName>
        <fullName evidence="1">Uncharacterized protein</fullName>
    </submittedName>
</protein>
<accession>A0A2U2HFL7</accession>
<keyword evidence="2" id="KW-1185">Reference proteome</keyword>
<gene>
    <name evidence="1" type="ORF">C7C56_021370</name>
</gene>
<proteinExistence type="predicted"/>
<sequence>MDVMGKLPRAFKLSDPKFQRAVTLADAYRLLFRFVEQYNARGESSTANLLGDLSLEIWGDGGSGDPAQLEDFLVVARELLGAFGDAS</sequence>
<reference evidence="1 2" key="1">
    <citation type="submission" date="2018-04" db="EMBL/GenBank/DDBJ databases">
        <title>Massilia violaceinigra sp. nov., a novel purple-pigmented bacterium isolated from Tianshan glacier, Xinjiang, China.</title>
        <authorList>
            <person name="Wang H."/>
        </authorList>
    </citation>
    <scope>NUCLEOTIDE SEQUENCE [LARGE SCALE GENOMIC DNA]</scope>
    <source>
        <strain evidence="1 2">B448-2</strain>
    </source>
</reference>
<name>A0A2U2HFL7_9BURK</name>
<evidence type="ECO:0000313" key="2">
    <source>
        <dbReference type="Proteomes" id="UP000241421"/>
    </source>
</evidence>
<dbReference type="Proteomes" id="UP000241421">
    <property type="component" value="Unassembled WGS sequence"/>
</dbReference>
<dbReference type="EMBL" id="PXWF02000284">
    <property type="protein sequence ID" value="PWF43153.1"/>
    <property type="molecule type" value="Genomic_DNA"/>
</dbReference>
<comment type="caution">
    <text evidence="1">The sequence shown here is derived from an EMBL/GenBank/DDBJ whole genome shotgun (WGS) entry which is preliminary data.</text>
</comment>
<organism evidence="1 2">
    <name type="scientific">Massilia glaciei</name>
    <dbReference type="NCBI Taxonomy" id="1524097"/>
    <lineage>
        <taxon>Bacteria</taxon>
        <taxon>Pseudomonadati</taxon>
        <taxon>Pseudomonadota</taxon>
        <taxon>Betaproteobacteria</taxon>
        <taxon>Burkholderiales</taxon>
        <taxon>Oxalobacteraceae</taxon>
        <taxon>Telluria group</taxon>
        <taxon>Massilia</taxon>
    </lineage>
</organism>
<dbReference type="AlphaFoldDB" id="A0A2U2HFL7"/>